<organism evidence="1 2">
    <name type="scientific">Bauhinia variegata</name>
    <name type="common">Purple orchid tree</name>
    <name type="synonym">Phanera variegata</name>
    <dbReference type="NCBI Taxonomy" id="167791"/>
    <lineage>
        <taxon>Eukaryota</taxon>
        <taxon>Viridiplantae</taxon>
        <taxon>Streptophyta</taxon>
        <taxon>Embryophyta</taxon>
        <taxon>Tracheophyta</taxon>
        <taxon>Spermatophyta</taxon>
        <taxon>Magnoliopsida</taxon>
        <taxon>eudicotyledons</taxon>
        <taxon>Gunneridae</taxon>
        <taxon>Pentapetalae</taxon>
        <taxon>rosids</taxon>
        <taxon>fabids</taxon>
        <taxon>Fabales</taxon>
        <taxon>Fabaceae</taxon>
        <taxon>Cercidoideae</taxon>
        <taxon>Cercideae</taxon>
        <taxon>Bauhiniinae</taxon>
        <taxon>Bauhinia</taxon>
    </lineage>
</organism>
<keyword evidence="2" id="KW-1185">Reference proteome</keyword>
<protein>
    <submittedName>
        <fullName evidence="1">Uncharacterized protein</fullName>
    </submittedName>
</protein>
<accession>A0ACB9N5Z5</accession>
<gene>
    <name evidence="1" type="ORF">L6164_016704</name>
</gene>
<evidence type="ECO:0000313" key="1">
    <source>
        <dbReference type="EMBL" id="KAI4331746.1"/>
    </source>
</evidence>
<name>A0ACB9N5Z5_BAUVA</name>
<dbReference type="EMBL" id="CM039432">
    <property type="protein sequence ID" value="KAI4331746.1"/>
    <property type="molecule type" value="Genomic_DNA"/>
</dbReference>
<reference evidence="1 2" key="1">
    <citation type="journal article" date="2022" name="DNA Res.">
        <title>Chromosomal-level genome assembly of the orchid tree Bauhinia variegata (Leguminosae; Cercidoideae) supports the allotetraploid origin hypothesis of Bauhinia.</title>
        <authorList>
            <person name="Zhong Y."/>
            <person name="Chen Y."/>
            <person name="Zheng D."/>
            <person name="Pang J."/>
            <person name="Liu Y."/>
            <person name="Luo S."/>
            <person name="Meng S."/>
            <person name="Qian L."/>
            <person name="Wei D."/>
            <person name="Dai S."/>
            <person name="Zhou R."/>
        </authorList>
    </citation>
    <scope>NUCLEOTIDE SEQUENCE [LARGE SCALE GENOMIC DNA]</scope>
    <source>
        <strain evidence="1">BV-YZ2020</strain>
    </source>
</reference>
<dbReference type="Proteomes" id="UP000828941">
    <property type="component" value="Chromosome 7"/>
</dbReference>
<evidence type="ECO:0000313" key="2">
    <source>
        <dbReference type="Proteomes" id="UP000828941"/>
    </source>
</evidence>
<proteinExistence type="predicted"/>
<comment type="caution">
    <text evidence="1">The sequence shown here is derived from an EMBL/GenBank/DDBJ whole genome shotgun (WGS) entry which is preliminary data.</text>
</comment>
<sequence length="441" mass="50344">MATRFDKALFDDPFSELLNLKQTSSTDEYLELFDDLVIQVGVGGSVALSCFMSGFHGPLDIPVRIQHPHSLSEAFHVTRLQDEFLLQLASHPYIVNPKPSPTTSFSKSNHNNSYYSKGPVQDSMLTNHHTPIQNSKTTFSTLQSQSSQSSTSVTKPQTSQILKQHTQIFKPPDQATKDERRAKGLCILCGEKWSPGHKASCKVISRVNAIALKAVEMYEHVDTILEANLEDISPSNEEINISVNAVRGIGGNHTMYLQATIKKQEIAMLVDSVANDALMEINYKCFMVKWVVQQHEFQCDFYVLPGHKLEQSLKEIIEKLVEDMLQTRTKYPIPLVEELMDELHGVSYFSKLDLRVGYHQICMHSTDIEKTTFRTHNGHYEWVVMPFGLTNAPATFQSIMNDIFRPYLRKFVLIFFYDILIFSKTWEDHMTHLRSAFMVLQ</sequence>